<evidence type="ECO:0000313" key="4">
    <source>
        <dbReference type="Proteomes" id="UP001392437"/>
    </source>
</evidence>
<keyword evidence="2" id="KW-0812">Transmembrane</keyword>
<comment type="caution">
    <text evidence="3">The sequence shown here is derived from an EMBL/GenBank/DDBJ whole genome shotgun (WGS) entry which is preliminary data.</text>
</comment>
<sequence length="155" mass="17680">MEPFLPVYLLLALPAAHICGGFLFISVIAPRIAANRDMVRWLNVRYDNRSLRKLFLYAVGCLLWEVYWLGLVLYTVYAKVSSVVKLAFVKLSSLRTGKRAVKEQQATRGMELEDTTRRPREPELGERPDGSVGDRPISDGLPPSYQSLRVWGRRQ</sequence>
<name>A0AAW0R6V3_9PEZI</name>
<protein>
    <submittedName>
        <fullName evidence="3">Uncharacterized protein</fullName>
    </submittedName>
</protein>
<evidence type="ECO:0000256" key="1">
    <source>
        <dbReference type="SAM" id="MobiDB-lite"/>
    </source>
</evidence>
<gene>
    <name evidence="3" type="ORF">PG999_001977</name>
</gene>
<keyword evidence="4" id="KW-1185">Reference proteome</keyword>
<dbReference type="Proteomes" id="UP001392437">
    <property type="component" value="Unassembled WGS sequence"/>
</dbReference>
<feature type="transmembrane region" description="Helical" evidence="2">
    <location>
        <begin position="54"/>
        <end position="77"/>
    </location>
</feature>
<feature type="region of interest" description="Disordered" evidence="1">
    <location>
        <begin position="102"/>
        <end position="155"/>
    </location>
</feature>
<proteinExistence type="predicted"/>
<organism evidence="3 4">
    <name type="scientific">Apiospora kogelbergensis</name>
    <dbReference type="NCBI Taxonomy" id="1337665"/>
    <lineage>
        <taxon>Eukaryota</taxon>
        <taxon>Fungi</taxon>
        <taxon>Dikarya</taxon>
        <taxon>Ascomycota</taxon>
        <taxon>Pezizomycotina</taxon>
        <taxon>Sordariomycetes</taxon>
        <taxon>Xylariomycetidae</taxon>
        <taxon>Amphisphaeriales</taxon>
        <taxon>Apiosporaceae</taxon>
        <taxon>Apiospora</taxon>
    </lineage>
</organism>
<evidence type="ECO:0000313" key="3">
    <source>
        <dbReference type="EMBL" id="KAK8129597.1"/>
    </source>
</evidence>
<keyword evidence="2" id="KW-1133">Transmembrane helix</keyword>
<keyword evidence="2" id="KW-0472">Membrane</keyword>
<reference evidence="3 4" key="1">
    <citation type="submission" date="2023-01" db="EMBL/GenBank/DDBJ databases">
        <title>Analysis of 21 Apiospora genomes using comparative genomics revels a genus with tremendous synthesis potential of carbohydrate active enzymes and secondary metabolites.</title>
        <authorList>
            <person name="Sorensen T."/>
        </authorList>
    </citation>
    <scope>NUCLEOTIDE SEQUENCE [LARGE SCALE GENOMIC DNA]</scope>
    <source>
        <strain evidence="3 4">CBS 117206</strain>
    </source>
</reference>
<dbReference type="EMBL" id="JAQQWP010000002">
    <property type="protein sequence ID" value="KAK8129597.1"/>
    <property type="molecule type" value="Genomic_DNA"/>
</dbReference>
<dbReference type="AlphaFoldDB" id="A0AAW0R6V3"/>
<feature type="transmembrane region" description="Helical" evidence="2">
    <location>
        <begin position="6"/>
        <end position="33"/>
    </location>
</feature>
<feature type="compositionally biased region" description="Basic and acidic residues" evidence="1">
    <location>
        <begin position="110"/>
        <end position="129"/>
    </location>
</feature>
<evidence type="ECO:0000256" key="2">
    <source>
        <dbReference type="SAM" id="Phobius"/>
    </source>
</evidence>
<accession>A0AAW0R6V3</accession>